<dbReference type="PROSITE" id="PS50263">
    <property type="entry name" value="CN_HYDROLASE"/>
    <property type="match status" value="1"/>
</dbReference>
<feature type="domain" description="CN hydrolase" evidence="1">
    <location>
        <begin position="1"/>
        <end position="220"/>
    </location>
</feature>
<dbReference type="SUPFAM" id="SSF56317">
    <property type="entry name" value="Carbon-nitrogen hydrolase"/>
    <property type="match status" value="1"/>
</dbReference>
<protein>
    <recommendedName>
        <fullName evidence="1">CN hydrolase domain-containing protein</fullName>
    </recommendedName>
</protein>
<dbReference type="GO" id="GO:0006528">
    <property type="term" value="P:asparagine metabolic process"/>
    <property type="evidence" value="ECO:0007669"/>
    <property type="project" value="TreeGrafter"/>
</dbReference>
<dbReference type="STRING" id="3750.A0A498J0N2"/>
<name>A0A498J0N2_MALDO</name>
<evidence type="ECO:0000259" key="1">
    <source>
        <dbReference type="PROSITE" id="PS50263"/>
    </source>
</evidence>
<dbReference type="InterPro" id="IPR036526">
    <property type="entry name" value="C-N_Hydrolase_sf"/>
</dbReference>
<comment type="caution">
    <text evidence="2">The sequence shown here is derived from an EMBL/GenBank/DDBJ whole genome shotgun (WGS) entry which is preliminary data.</text>
</comment>
<dbReference type="PANTHER" id="PTHR23088:SF53">
    <property type="entry name" value="OS06G0206000 PROTEIN"/>
    <property type="match status" value="1"/>
</dbReference>
<dbReference type="GO" id="GO:0006107">
    <property type="term" value="P:oxaloacetate metabolic process"/>
    <property type="evidence" value="ECO:0007669"/>
    <property type="project" value="TreeGrafter"/>
</dbReference>
<dbReference type="GO" id="GO:0006541">
    <property type="term" value="P:glutamine metabolic process"/>
    <property type="evidence" value="ECO:0007669"/>
    <property type="project" value="TreeGrafter"/>
</dbReference>
<dbReference type="Proteomes" id="UP000290289">
    <property type="component" value="Chromosome 9"/>
</dbReference>
<dbReference type="GO" id="GO:0050152">
    <property type="term" value="F:omega-amidase activity"/>
    <property type="evidence" value="ECO:0007669"/>
    <property type="project" value="TreeGrafter"/>
</dbReference>
<reference evidence="2 3" key="1">
    <citation type="submission" date="2018-10" db="EMBL/GenBank/DDBJ databases">
        <title>A high-quality apple genome assembly.</title>
        <authorList>
            <person name="Hu J."/>
        </authorList>
    </citation>
    <scope>NUCLEOTIDE SEQUENCE [LARGE SCALE GENOMIC DNA]</scope>
    <source>
        <strain evidence="3">cv. HFTH1</strain>
        <tissue evidence="2">Young leaf</tissue>
    </source>
</reference>
<dbReference type="GO" id="GO:0005739">
    <property type="term" value="C:mitochondrion"/>
    <property type="evidence" value="ECO:0007669"/>
    <property type="project" value="TreeGrafter"/>
</dbReference>
<proteinExistence type="predicted"/>
<dbReference type="InterPro" id="IPR003010">
    <property type="entry name" value="C-N_Hydrolase"/>
</dbReference>
<accession>A0A498J0N2</accession>
<sequence length="220" mass="23907">MGIAECTEGSGVSGVMTEEVAGIVEKVSTMEAILVKGGVFVGPGVGKTGLRVIIKRLGRWRGVKSLKRGSVKLDRTLEKKVLVLLHLQIHLFDIDVPGEISFKESDFFSTGDQTTIVDTEVGRIGVGICHDLRFPELAALYRKKGVHIICNPGAFNMSTATCSPSRDSTGSYTIWGHSTLVEPSSEIIATAGHEETISLQLDEQKREDIYKLIDVHELSP</sequence>
<dbReference type="AlphaFoldDB" id="A0A498J0N2"/>
<dbReference type="Gene3D" id="3.60.110.10">
    <property type="entry name" value="Carbon-nitrogen hydrolase"/>
    <property type="match status" value="1"/>
</dbReference>
<evidence type="ECO:0000313" key="2">
    <source>
        <dbReference type="EMBL" id="RXH88826.1"/>
    </source>
</evidence>
<organism evidence="2 3">
    <name type="scientific">Malus domestica</name>
    <name type="common">Apple</name>
    <name type="synonym">Pyrus malus</name>
    <dbReference type="NCBI Taxonomy" id="3750"/>
    <lineage>
        <taxon>Eukaryota</taxon>
        <taxon>Viridiplantae</taxon>
        <taxon>Streptophyta</taxon>
        <taxon>Embryophyta</taxon>
        <taxon>Tracheophyta</taxon>
        <taxon>Spermatophyta</taxon>
        <taxon>Magnoliopsida</taxon>
        <taxon>eudicotyledons</taxon>
        <taxon>Gunneridae</taxon>
        <taxon>Pentapetalae</taxon>
        <taxon>rosids</taxon>
        <taxon>fabids</taxon>
        <taxon>Rosales</taxon>
        <taxon>Rosaceae</taxon>
        <taxon>Amygdaloideae</taxon>
        <taxon>Maleae</taxon>
        <taxon>Malus</taxon>
    </lineage>
</organism>
<evidence type="ECO:0000313" key="3">
    <source>
        <dbReference type="Proteomes" id="UP000290289"/>
    </source>
</evidence>
<dbReference type="Pfam" id="PF00795">
    <property type="entry name" value="CN_hydrolase"/>
    <property type="match status" value="1"/>
</dbReference>
<dbReference type="EMBL" id="RDQH01000335">
    <property type="protein sequence ID" value="RXH88826.1"/>
    <property type="molecule type" value="Genomic_DNA"/>
</dbReference>
<keyword evidence="3" id="KW-1185">Reference proteome</keyword>
<dbReference type="PANTHER" id="PTHR23088">
    <property type="entry name" value="NITRILASE-RELATED"/>
    <property type="match status" value="1"/>
</dbReference>
<gene>
    <name evidence="2" type="ORF">DVH24_000425</name>
</gene>